<evidence type="ECO:0000256" key="1">
    <source>
        <dbReference type="SAM" id="MobiDB-lite"/>
    </source>
</evidence>
<feature type="region of interest" description="Disordered" evidence="1">
    <location>
        <begin position="216"/>
        <end position="245"/>
    </location>
</feature>
<accession>I3IGU7</accession>
<dbReference type="AlphaFoldDB" id="I3IGU7"/>
<comment type="caution">
    <text evidence="2">The sequence shown here is derived from an EMBL/GenBank/DDBJ whole genome shotgun (WGS) entry which is preliminary data.</text>
</comment>
<dbReference type="STRING" id="247490.KSU1_B0085"/>
<feature type="compositionally biased region" description="Acidic residues" evidence="1">
    <location>
        <begin position="222"/>
        <end position="234"/>
    </location>
</feature>
<sequence length="380" mass="41677">MVLLFSLATTLMADVVTIFERTYVRQTGSPKTQTDTFPGIKGLTTIRVTNGGLEKADNKKVSSADIVLNKETIIDSSNFNKKVEVVDIEKTLDGKINTIEVTVKGKQGGALTVQVLAEDGDVDFDSDGFTRDEGDCDDKNFSVNPKAQEICDDVDNNCDGQIDEGLKTTFYEDADGDGYGNLQVTTKACSQPSGYVANNTDCDDTNTAVNPGVTEIKKNGVDDDCNASTPDDDTGMNLPPDPGEEGKKTLLGVDTDGDGVRDDIQRYIYFTYPDNKKLRLALTYYAKEFQGVLKDANDREAAYEHAKNMVRHGECLWYLKDEESLDICSALRAKILNTRERSIAYIKYSDNLGGRIISGAPQKEWKNSCSFDVDDTGGDQ</sequence>
<organism evidence="2 3">
    <name type="scientific">Candidatus Jettenia caeni</name>
    <dbReference type="NCBI Taxonomy" id="247490"/>
    <lineage>
        <taxon>Bacteria</taxon>
        <taxon>Pseudomonadati</taxon>
        <taxon>Planctomycetota</taxon>
        <taxon>Candidatus Brocadiia</taxon>
        <taxon>Candidatus Brocadiales</taxon>
        <taxon>Candidatus Brocadiaceae</taxon>
        <taxon>Candidatus Jettenia</taxon>
    </lineage>
</organism>
<dbReference type="EMBL" id="BAFH01000002">
    <property type="protein sequence ID" value="GAB60942.1"/>
    <property type="molecule type" value="Genomic_DNA"/>
</dbReference>
<protein>
    <submittedName>
        <fullName evidence="2">Uncharacterized protein</fullName>
    </submittedName>
</protein>
<evidence type="ECO:0000313" key="3">
    <source>
        <dbReference type="Proteomes" id="UP000002985"/>
    </source>
</evidence>
<dbReference type="eggNOG" id="COG5184">
    <property type="taxonomic scope" value="Bacteria"/>
</dbReference>
<dbReference type="OrthoDB" id="2972467at2"/>
<reference evidence="2 3" key="1">
    <citation type="journal article" date="2012" name="FEBS Lett.">
        <title>Anammox organism KSU-1 expresses a NirK-type copper-containing nitrite reductase instead of a NirS-type with cytochrome cd1.</title>
        <authorList>
            <person name="Hira D."/>
            <person name="Toh H."/>
            <person name="Migita C.T."/>
            <person name="Okubo H."/>
            <person name="Nishiyama T."/>
            <person name="Hattori M."/>
            <person name="Furukawa K."/>
            <person name="Fujii T."/>
        </authorList>
    </citation>
    <scope>NUCLEOTIDE SEQUENCE [LARGE SCALE GENOMIC DNA]</scope>
</reference>
<dbReference type="InterPro" id="IPR021655">
    <property type="entry name" value="Put_metal-bd"/>
</dbReference>
<dbReference type="Pfam" id="PF11617">
    <property type="entry name" value="Cu-binding_MopE"/>
    <property type="match status" value="2"/>
</dbReference>
<gene>
    <name evidence="2" type="ORF">KSU1_B0085</name>
</gene>
<dbReference type="Proteomes" id="UP000002985">
    <property type="component" value="Unassembled WGS sequence"/>
</dbReference>
<keyword evidence="3" id="KW-1185">Reference proteome</keyword>
<evidence type="ECO:0000313" key="2">
    <source>
        <dbReference type="EMBL" id="GAB60942.1"/>
    </source>
</evidence>
<proteinExistence type="predicted"/>
<name>I3IGU7_9BACT</name>